<dbReference type="EMBL" id="CM029041">
    <property type="protein sequence ID" value="KAG2629758.1"/>
    <property type="molecule type" value="Genomic_DNA"/>
</dbReference>
<gene>
    <name evidence="2" type="ORF">PVAP13_3KG452301</name>
</gene>
<feature type="region of interest" description="Disordered" evidence="1">
    <location>
        <begin position="68"/>
        <end position="94"/>
    </location>
</feature>
<evidence type="ECO:0000313" key="2">
    <source>
        <dbReference type="EMBL" id="KAG2629758.1"/>
    </source>
</evidence>
<keyword evidence="3" id="KW-1185">Reference proteome</keyword>
<feature type="compositionally biased region" description="Basic residues" evidence="1">
    <location>
        <begin position="68"/>
        <end position="78"/>
    </location>
</feature>
<evidence type="ECO:0000313" key="3">
    <source>
        <dbReference type="Proteomes" id="UP000823388"/>
    </source>
</evidence>
<organism evidence="2 3">
    <name type="scientific">Panicum virgatum</name>
    <name type="common">Blackwell switchgrass</name>
    <dbReference type="NCBI Taxonomy" id="38727"/>
    <lineage>
        <taxon>Eukaryota</taxon>
        <taxon>Viridiplantae</taxon>
        <taxon>Streptophyta</taxon>
        <taxon>Embryophyta</taxon>
        <taxon>Tracheophyta</taxon>
        <taxon>Spermatophyta</taxon>
        <taxon>Magnoliopsida</taxon>
        <taxon>Liliopsida</taxon>
        <taxon>Poales</taxon>
        <taxon>Poaceae</taxon>
        <taxon>PACMAD clade</taxon>
        <taxon>Panicoideae</taxon>
        <taxon>Panicodae</taxon>
        <taxon>Paniceae</taxon>
        <taxon>Panicinae</taxon>
        <taxon>Panicum</taxon>
        <taxon>Panicum sect. Hiantes</taxon>
    </lineage>
</organism>
<feature type="region of interest" description="Disordered" evidence="1">
    <location>
        <begin position="10"/>
        <end position="36"/>
    </location>
</feature>
<protein>
    <submittedName>
        <fullName evidence="2">Uncharacterized protein</fullName>
    </submittedName>
</protein>
<accession>A0A8T0V5G4</accession>
<evidence type="ECO:0000256" key="1">
    <source>
        <dbReference type="SAM" id="MobiDB-lite"/>
    </source>
</evidence>
<comment type="caution">
    <text evidence="2">The sequence shown here is derived from an EMBL/GenBank/DDBJ whole genome shotgun (WGS) entry which is preliminary data.</text>
</comment>
<proteinExistence type="predicted"/>
<sequence>MNYVPLCWVDPEAPSNRSTGPPRSRPSSPPFPSSFIARPSHLLQLRRGAPRVGGGHVGDVRAVVRLPRRRARPRRHAPAVRGLQGQGAQHPRVQQVRRVLHQAAHQVGGSHGGGARGVFPSSLPAMAGSWRGSGRCSSLTSHRCQQHRSKNNG</sequence>
<reference evidence="2" key="1">
    <citation type="submission" date="2020-05" db="EMBL/GenBank/DDBJ databases">
        <title>WGS assembly of Panicum virgatum.</title>
        <authorList>
            <person name="Lovell J.T."/>
            <person name="Jenkins J."/>
            <person name="Shu S."/>
            <person name="Juenger T.E."/>
            <person name="Schmutz J."/>
        </authorList>
    </citation>
    <scope>NUCLEOTIDE SEQUENCE</scope>
    <source>
        <strain evidence="2">AP13</strain>
    </source>
</reference>
<name>A0A8T0V5G4_PANVG</name>
<dbReference type="Proteomes" id="UP000823388">
    <property type="component" value="Chromosome 3K"/>
</dbReference>
<dbReference type="AlphaFoldDB" id="A0A8T0V5G4"/>
<feature type="compositionally biased region" description="Pro residues" evidence="1">
    <location>
        <begin position="23"/>
        <end position="32"/>
    </location>
</feature>
<feature type="compositionally biased region" description="Basic residues" evidence="1">
    <location>
        <begin position="144"/>
        <end position="153"/>
    </location>
</feature>
<feature type="region of interest" description="Disordered" evidence="1">
    <location>
        <begin position="131"/>
        <end position="153"/>
    </location>
</feature>